<comment type="caution">
    <text evidence="1">The sequence shown here is derived from an EMBL/GenBank/DDBJ whole genome shotgun (WGS) entry which is preliminary data.</text>
</comment>
<dbReference type="Proteomes" id="UP001431784">
    <property type="component" value="Unassembled WGS sequence"/>
</dbReference>
<gene>
    <name evidence="1" type="ORF">PUT78_04505</name>
</gene>
<evidence type="ECO:0000313" key="2">
    <source>
        <dbReference type="Proteomes" id="UP001431784"/>
    </source>
</evidence>
<keyword evidence="2" id="KW-1185">Reference proteome</keyword>
<sequence length="50" mass="5456">MFLVFVQSAHMVCIVVFTKLIRGKTTRSAPVPALQGLLAMVVFAYRSASV</sequence>
<proteinExistence type="predicted"/>
<name>A0ABT5T838_9RHOB</name>
<dbReference type="EMBL" id="JAQZSM010000003">
    <property type="protein sequence ID" value="MDD7970352.1"/>
    <property type="molecule type" value="Genomic_DNA"/>
</dbReference>
<reference evidence="1" key="1">
    <citation type="submission" date="2023-02" db="EMBL/GenBank/DDBJ databases">
        <title>Description of Roseinatronobacter alkalisoli sp. nov., an alkaliphilic bacerium isolated from soda soil.</title>
        <authorList>
            <person name="Wei W."/>
        </authorList>
    </citation>
    <scope>NUCLEOTIDE SEQUENCE</scope>
    <source>
        <strain evidence="1">HJB301</strain>
    </source>
</reference>
<dbReference type="RefSeq" id="WP_274350972.1">
    <property type="nucleotide sequence ID" value="NZ_JAQZSM010000003.1"/>
</dbReference>
<protein>
    <submittedName>
        <fullName evidence="1">Uncharacterized protein</fullName>
    </submittedName>
</protein>
<evidence type="ECO:0000313" key="1">
    <source>
        <dbReference type="EMBL" id="MDD7970352.1"/>
    </source>
</evidence>
<accession>A0ABT5T838</accession>
<organism evidence="1 2">
    <name type="scientific">Roseinatronobacter alkalisoli</name>
    <dbReference type="NCBI Taxonomy" id="3028235"/>
    <lineage>
        <taxon>Bacteria</taxon>
        <taxon>Pseudomonadati</taxon>
        <taxon>Pseudomonadota</taxon>
        <taxon>Alphaproteobacteria</taxon>
        <taxon>Rhodobacterales</taxon>
        <taxon>Paracoccaceae</taxon>
        <taxon>Roseinatronobacter</taxon>
    </lineage>
</organism>